<dbReference type="RefSeq" id="XP_053579649.1">
    <property type="nucleotide sequence ID" value="XM_053736083.1"/>
</dbReference>
<gene>
    <name evidence="1" type="ORF">GCK72_024855</name>
</gene>
<dbReference type="KEGG" id="crq:GCK72_024855"/>
<accession>A0A6A5G0D5</accession>
<dbReference type="Proteomes" id="UP000483820">
    <property type="component" value="Chromosome X"/>
</dbReference>
<organism evidence="1 2">
    <name type="scientific">Caenorhabditis remanei</name>
    <name type="common">Caenorhabditis vulgaris</name>
    <dbReference type="NCBI Taxonomy" id="31234"/>
    <lineage>
        <taxon>Eukaryota</taxon>
        <taxon>Metazoa</taxon>
        <taxon>Ecdysozoa</taxon>
        <taxon>Nematoda</taxon>
        <taxon>Chromadorea</taxon>
        <taxon>Rhabditida</taxon>
        <taxon>Rhabditina</taxon>
        <taxon>Rhabditomorpha</taxon>
        <taxon>Rhabditoidea</taxon>
        <taxon>Rhabditidae</taxon>
        <taxon>Peloderinae</taxon>
        <taxon>Caenorhabditis</taxon>
    </lineage>
</organism>
<dbReference type="CTD" id="78777853"/>
<dbReference type="GeneID" id="78777853"/>
<proteinExistence type="predicted"/>
<reference evidence="1 2" key="1">
    <citation type="submission" date="2019-12" db="EMBL/GenBank/DDBJ databases">
        <title>Chromosome-level assembly of the Caenorhabditis remanei genome.</title>
        <authorList>
            <person name="Teterina A.A."/>
            <person name="Willis J.H."/>
            <person name="Phillips P.C."/>
        </authorList>
    </citation>
    <scope>NUCLEOTIDE SEQUENCE [LARGE SCALE GENOMIC DNA]</scope>
    <source>
        <strain evidence="1 2">PX506</strain>
        <tissue evidence="1">Whole organism</tissue>
    </source>
</reference>
<dbReference type="AlphaFoldDB" id="A0A6A5G0D5"/>
<evidence type="ECO:0000313" key="2">
    <source>
        <dbReference type="Proteomes" id="UP000483820"/>
    </source>
</evidence>
<protein>
    <submittedName>
        <fullName evidence="1">Uncharacterized protein</fullName>
    </submittedName>
</protein>
<evidence type="ECO:0000313" key="1">
    <source>
        <dbReference type="EMBL" id="KAF1748388.1"/>
    </source>
</evidence>
<name>A0A6A5G0D5_CAERE</name>
<dbReference type="EMBL" id="WUAV01000006">
    <property type="protein sequence ID" value="KAF1748388.1"/>
    <property type="molecule type" value="Genomic_DNA"/>
</dbReference>
<comment type="caution">
    <text evidence="1">The sequence shown here is derived from an EMBL/GenBank/DDBJ whole genome shotgun (WGS) entry which is preliminary data.</text>
</comment>
<sequence length="104" mass="11029">MSWGIDDGDVVLGSLELPEGNIDGDTTFTLGLQLVENPGVLERSLSHFLSFLLELLDGSLVNSSALVDQVSSGGGLSGVDMSDDNNVDMDLFLSHGDERLKVGY</sequence>